<dbReference type="AlphaFoldDB" id="A0A344LCP5"/>
<keyword evidence="2" id="KW-0175">Coiled coil</keyword>
<protein>
    <recommendedName>
        <fullName evidence="3">SWIM-type domain-containing protein</fullName>
    </recommendedName>
</protein>
<keyword evidence="1" id="KW-0479">Metal-binding</keyword>
<dbReference type="InterPro" id="IPR007527">
    <property type="entry name" value="Znf_SWIM"/>
</dbReference>
<keyword evidence="1" id="KW-0863">Zinc-finger</keyword>
<dbReference type="Proteomes" id="UP000250434">
    <property type="component" value="Chromosome"/>
</dbReference>
<name>A0A344LCP5_9PSEU</name>
<dbReference type="PROSITE" id="PS50966">
    <property type="entry name" value="ZF_SWIM"/>
    <property type="match status" value="1"/>
</dbReference>
<keyword evidence="1" id="KW-0862">Zinc</keyword>
<keyword evidence="5" id="KW-1185">Reference proteome</keyword>
<dbReference type="EMBL" id="CP015163">
    <property type="protein sequence ID" value="AXB45819.1"/>
    <property type="molecule type" value="Genomic_DNA"/>
</dbReference>
<evidence type="ECO:0000256" key="2">
    <source>
        <dbReference type="SAM" id="Coils"/>
    </source>
</evidence>
<accession>A0A344LCP5</accession>
<dbReference type="Pfam" id="PF04434">
    <property type="entry name" value="SWIM"/>
    <property type="match status" value="1"/>
</dbReference>
<dbReference type="KEGG" id="aab:A4R43_27805"/>
<dbReference type="GO" id="GO:0008270">
    <property type="term" value="F:zinc ion binding"/>
    <property type="evidence" value="ECO:0007669"/>
    <property type="project" value="UniProtKB-KW"/>
</dbReference>
<dbReference type="Gene3D" id="1.25.40.10">
    <property type="entry name" value="Tetratricopeptide repeat domain"/>
    <property type="match status" value="1"/>
</dbReference>
<dbReference type="InterPro" id="IPR011990">
    <property type="entry name" value="TPR-like_helical_dom_sf"/>
</dbReference>
<sequence length="505" mass="55668">MVGVTWFSEDELRSIAGNAVFQRGRGMVGKVEDLGGLVDGVTAVVVGSEPYRVGLKARHGTIEARCTCPFAADGAFCKHAVAVGLAWLRGVKPVGDQALVRQYLTELTKDDLVELVANEAARDASLLRRLSLRAVAKQTGTLSGRVDALAQEQAFLEDARDVLDLLEEDLAANRDLIRRAVEVMADVAPDIDDETGAAAAHLLRAIALYARACAADPPEDLAAWLAGFEKKLPGWLEIRPFAEALGEDGLRQLVELAGDDRKFREQAVEALGDVDELVSLLAEDPRVDHVRIAKALYDAGRVDEAIERAEHSMTELPANRCGELAEFLVGVHLEADRPAQASAVLERLLWRSPTKQAYDQLKALCERLGTWPEPRQRVLRVLRASARERQADQLIDVLLDEGETTQAWDAAAEFGCSQSAWLRVADQVAESRPAEVAGVYRLLATDCVKQASRDGYRQAVVLLKKLRRVHELLDSDEEFEEYVESLRRDNERRPAFLDELRKAGL</sequence>
<feature type="coiled-coil region" evidence="2">
    <location>
        <begin position="149"/>
        <end position="176"/>
    </location>
</feature>
<organism evidence="4 5">
    <name type="scientific">Amycolatopsis albispora</name>
    <dbReference type="NCBI Taxonomy" id="1804986"/>
    <lineage>
        <taxon>Bacteria</taxon>
        <taxon>Bacillati</taxon>
        <taxon>Actinomycetota</taxon>
        <taxon>Actinomycetes</taxon>
        <taxon>Pseudonocardiales</taxon>
        <taxon>Pseudonocardiaceae</taxon>
        <taxon>Amycolatopsis</taxon>
    </lineage>
</organism>
<gene>
    <name evidence="4" type="ORF">A4R43_27805</name>
</gene>
<proteinExistence type="predicted"/>
<evidence type="ECO:0000256" key="1">
    <source>
        <dbReference type="PROSITE-ProRule" id="PRU00325"/>
    </source>
</evidence>
<evidence type="ECO:0000259" key="3">
    <source>
        <dbReference type="PROSITE" id="PS50966"/>
    </source>
</evidence>
<evidence type="ECO:0000313" key="4">
    <source>
        <dbReference type="EMBL" id="AXB45819.1"/>
    </source>
</evidence>
<dbReference type="OrthoDB" id="3677745at2"/>
<reference evidence="4 5" key="1">
    <citation type="submission" date="2016-04" db="EMBL/GenBank/DDBJ databases">
        <title>Complete genome sequence and analysis of deep-sea sediment isolate, Amycolatopsis sp. WP1.</title>
        <authorList>
            <person name="Wang H."/>
            <person name="Chen S."/>
            <person name="Wu Q."/>
        </authorList>
    </citation>
    <scope>NUCLEOTIDE SEQUENCE [LARGE SCALE GENOMIC DNA]</scope>
    <source>
        <strain evidence="4 5">WP1</strain>
    </source>
</reference>
<feature type="domain" description="SWIM-type" evidence="3">
    <location>
        <begin position="51"/>
        <end position="88"/>
    </location>
</feature>
<evidence type="ECO:0000313" key="5">
    <source>
        <dbReference type="Proteomes" id="UP000250434"/>
    </source>
</evidence>